<dbReference type="InterPro" id="IPR057326">
    <property type="entry name" value="KR_dom"/>
</dbReference>
<dbReference type="InterPro" id="IPR016039">
    <property type="entry name" value="Thiolase-like"/>
</dbReference>
<dbReference type="SMART" id="SM00825">
    <property type="entry name" value="PKS_KS"/>
    <property type="match status" value="2"/>
</dbReference>
<dbReference type="SUPFAM" id="SSF52151">
    <property type="entry name" value="FabD/lysophospholipase-like"/>
    <property type="match status" value="2"/>
</dbReference>
<evidence type="ECO:0000256" key="10">
    <source>
        <dbReference type="ARBA" id="ARBA00060158"/>
    </source>
</evidence>
<name>A0A0N9IC77_9PSEU</name>
<proteinExistence type="predicted"/>
<dbReference type="GO" id="GO:0033068">
    <property type="term" value="P:macrolide biosynthetic process"/>
    <property type="evidence" value="ECO:0007669"/>
    <property type="project" value="UniProtKB-ARBA"/>
</dbReference>
<dbReference type="PANTHER" id="PTHR43775:SF51">
    <property type="entry name" value="INACTIVE PHENOLPHTHIOCEROL SYNTHESIS POLYKETIDE SYNTHASE TYPE I PKS1-RELATED"/>
    <property type="match status" value="1"/>
</dbReference>
<dbReference type="FunFam" id="1.10.1200.10:FF:000007">
    <property type="entry name" value="Probable polyketide synthase pks17"/>
    <property type="match status" value="2"/>
</dbReference>
<dbReference type="Proteomes" id="UP000063699">
    <property type="component" value="Chromosome"/>
</dbReference>
<dbReference type="SUPFAM" id="SSF47336">
    <property type="entry name" value="ACP-like"/>
    <property type="match status" value="2"/>
</dbReference>
<dbReference type="STRING" id="860235.AOZ06_39635"/>
<evidence type="ECO:0000313" key="17">
    <source>
        <dbReference type="Proteomes" id="UP000063699"/>
    </source>
</evidence>
<dbReference type="CDD" id="cd08952">
    <property type="entry name" value="KR_1_SDR_x"/>
    <property type="match status" value="2"/>
</dbReference>
<keyword evidence="4" id="KW-0808">Transferase</keyword>
<evidence type="ECO:0000256" key="13">
    <source>
        <dbReference type="ARBA" id="ARBA00066981"/>
    </source>
</evidence>
<feature type="domain" description="Carrier" evidence="14">
    <location>
        <begin position="1352"/>
        <end position="1427"/>
    </location>
</feature>
<dbReference type="GO" id="GO:0031177">
    <property type="term" value="F:phosphopantetheine binding"/>
    <property type="evidence" value="ECO:0007669"/>
    <property type="project" value="InterPro"/>
</dbReference>
<dbReference type="InterPro" id="IPR016036">
    <property type="entry name" value="Malonyl_transacylase_ACP-bd"/>
</dbReference>
<evidence type="ECO:0000256" key="9">
    <source>
        <dbReference type="ARBA" id="ARBA00052442"/>
    </source>
</evidence>
<dbReference type="InterPro" id="IPR036736">
    <property type="entry name" value="ACP-like_sf"/>
</dbReference>
<dbReference type="InterPro" id="IPR020841">
    <property type="entry name" value="PKS_Beta-ketoAc_synthase_dom"/>
</dbReference>
<organism evidence="16 17">
    <name type="scientific">Kibdelosporangium phytohabitans</name>
    <dbReference type="NCBI Taxonomy" id="860235"/>
    <lineage>
        <taxon>Bacteria</taxon>
        <taxon>Bacillati</taxon>
        <taxon>Actinomycetota</taxon>
        <taxon>Actinomycetes</taxon>
        <taxon>Pseudonocardiales</taxon>
        <taxon>Pseudonocardiaceae</taxon>
        <taxon>Kibdelosporangium</taxon>
    </lineage>
</organism>
<dbReference type="SMART" id="SM00822">
    <property type="entry name" value="PKS_KR"/>
    <property type="match status" value="1"/>
</dbReference>
<dbReference type="Gene3D" id="3.30.70.3290">
    <property type="match status" value="2"/>
</dbReference>
<comment type="pathway">
    <text evidence="11">Antibiotic biosynthesis; erythromycin biosynthesis.</text>
</comment>
<feature type="domain" description="Ketosynthase family 3 (KS3)" evidence="15">
    <location>
        <begin position="34"/>
        <end position="447"/>
    </location>
</feature>
<dbReference type="Gene3D" id="1.10.1200.10">
    <property type="entry name" value="ACP-like"/>
    <property type="match status" value="2"/>
</dbReference>
<comment type="function">
    <text evidence="10">Involved in the biosynthesis of antibiotic erythromycin via the biosynthesis of its aglycone precursor, 6-deoxyerythronolide B (6-dEB).</text>
</comment>
<evidence type="ECO:0000256" key="12">
    <source>
        <dbReference type="ARBA" id="ARBA00063272"/>
    </source>
</evidence>
<dbReference type="SUPFAM" id="SSF53901">
    <property type="entry name" value="Thiolase-like"/>
    <property type="match status" value="2"/>
</dbReference>
<keyword evidence="8" id="KW-0012">Acyltransferase</keyword>
<evidence type="ECO:0000256" key="5">
    <source>
        <dbReference type="ARBA" id="ARBA00022737"/>
    </source>
</evidence>
<dbReference type="GO" id="GO:0047879">
    <property type="term" value="F:erythronolide synthase activity"/>
    <property type="evidence" value="ECO:0007669"/>
    <property type="project" value="UniProtKB-EC"/>
</dbReference>
<dbReference type="OrthoDB" id="9778690at2"/>
<protein>
    <recommendedName>
        <fullName evidence="13">6-deoxyerythronolide-B synthase</fullName>
        <ecNumber evidence="13">2.3.1.94</ecNumber>
    </recommendedName>
</protein>
<dbReference type="InterPro" id="IPR009081">
    <property type="entry name" value="PP-bd_ACP"/>
</dbReference>
<evidence type="ECO:0000256" key="7">
    <source>
        <dbReference type="ARBA" id="ARBA00023268"/>
    </source>
</evidence>
<dbReference type="InterPro" id="IPR018201">
    <property type="entry name" value="Ketoacyl_synth_AS"/>
</dbReference>
<dbReference type="EMBL" id="CP012752">
    <property type="protein sequence ID" value="ALG12162.1"/>
    <property type="molecule type" value="Genomic_DNA"/>
</dbReference>
<feature type="domain" description="Ketosynthase family 3 (KS3)" evidence="15">
    <location>
        <begin position="1446"/>
        <end position="1868"/>
    </location>
</feature>
<dbReference type="RefSeq" id="WP_054294058.1">
    <property type="nucleotide sequence ID" value="NZ_CP012752.1"/>
</dbReference>
<keyword evidence="2" id="KW-0596">Phosphopantetheine</keyword>
<keyword evidence="17" id="KW-1185">Reference proteome</keyword>
<dbReference type="Pfam" id="PF00109">
    <property type="entry name" value="ketoacyl-synt"/>
    <property type="match status" value="2"/>
</dbReference>
<dbReference type="SMART" id="SM00827">
    <property type="entry name" value="PKS_AT"/>
    <property type="match status" value="2"/>
</dbReference>
<gene>
    <name evidence="16" type="ORF">AOZ06_39635</name>
</gene>
<dbReference type="InterPro" id="IPR013968">
    <property type="entry name" value="PKS_KR"/>
</dbReference>
<feature type="domain" description="Carrier" evidence="14">
    <location>
        <begin position="2814"/>
        <end position="2889"/>
    </location>
</feature>
<dbReference type="InterPro" id="IPR014043">
    <property type="entry name" value="Acyl_transferase_dom"/>
</dbReference>
<dbReference type="InterPro" id="IPR014031">
    <property type="entry name" value="Ketoacyl_synth_C"/>
</dbReference>
<dbReference type="Gene3D" id="3.40.366.10">
    <property type="entry name" value="Malonyl-Coenzyme A Acyl Carrier Protein, domain 2"/>
    <property type="match status" value="2"/>
</dbReference>
<keyword evidence="3" id="KW-0597">Phosphoprotein</keyword>
<comment type="catalytic activity">
    <reaction evidence="9">
        <text>6 (S)-methylmalonyl-CoA + propanoyl-CoA + 6 NADPH + 12 H(+) = 6-deoxyerythronolide B + 6 CO2 + 6 NADP(+) + 7 CoA + H2O</text>
        <dbReference type="Rhea" id="RHEA:23068"/>
        <dbReference type="ChEBI" id="CHEBI:15377"/>
        <dbReference type="ChEBI" id="CHEBI:15378"/>
        <dbReference type="ChEBI" id="CHEBI:16089"/>
        <dbReference type="ChEBI" id="CHEBI:16526"/>
        <dbReference type="ChEBI" id="CHEBI:57287"/>
        <dbReference type="ChEBI" id="CHEBI:57327"/>
        <dbReference type="ChEBI" id="CHEBI:57392"/>
        <dbReference type="ChEBI" id="CHEBI:57783"/>
        <dbReference type="ChEBI" id="CHEBI:58349"/>
        <dbReference type="EC" id="2.3.1.94"/>
    </reaction>
</comment>
<accession>A0A0N9IC77</accession>
<evidence type="ECO:0000256" key="1">
    <source>
        <dbReference type="ARBA" id="ARBA00001957"/>
    </source>
</evidence>
<dbReference type="FunFam" id="3.40.47.10:FF:000019">
    <property type="entry name" value="Polyketide synthase type I"/>
    <property type="match status" value="2"/>
</dbReference>
<dbReference type="PROSITE" id="PS52004">
    <property type="entry name" value="KS3_2"/>
    <property type="match status" value="2"/>
</dbReference>
<comment type="subunit">
    <text evidence="12">Homodimer. Erythronolide synthase is composed of EryAI, EryAII and EryAIII multimodular (2 modules) polypeptides each coding for a functional synthase subunit which participates in 2 of the six FAS-like elongation steps required for formation of the polyketide. Module 1, 2, 3, 4, 5, and 6 participating in biosynthesis steps 1, 2, 3, 4, 5, and 6, respectively.</text>
</comment>
<keyword evidence="5" id="KW-0677">Repeat</keyword>
<dbReference type="PANTHER" id="PTHR43775">
    <property type="entry name" value="FATTY ACID SYNTHASE"/>
    <property type="match status" value="1"/>
</dbReference>
<evidence type="ECO:0000256" key="4">
    <source>
        <dbReference type="ARBA" id="ARBA00022679"/>
    </source>
</evidence>
<evidence type="ECO:0000256" key="2">
    <source>
        <dbReference type="ARBA" id="ARBA00022450"/>
    </source>
</evidence>
<dbReference type="EC" id="2.3.1.94" evidence="13"/>
<dbReference type="SUPFAM" id="SSF51735">
    <property type="entry name" value="NAD(P)-binding Rossmann-fold domains"/>
    <property type="match status" value="4"/>
</dbReference>
<dbReference type="KEGG" id="kphy:AOZ06_39635"/>
<dbReference type="CDD" id="cd00833">
    <property type="entry name" value="PKS"/>
    <property type="match status" value="2"/>
</dbReference>
<dbReference type="InterPro" id="IPR014030">
    <property type="entry name" value="Ketoacyl_synth_N"/>
</dbReference>
<dbReference type="Gene3D" id="3.40.50.11460">
    <property type="match status" value="1"/>
</dbReference>
<dbReference type="Pfam" id="PF00698">
    <property type="entry name" value="Acyl_transf_1"/>
    <property type="match status" value="2"/>
</dbReference>
<evidence type="ECO:0000313" key="16">
    <source>
        <dbReference type="EMBL" id="ALG12162.1"/>
    </source>
</evidence>
<dbReference type="InterPro" id="IPR036291">
    <property type="entry name" value="NAD(P)-bd_dom_sf"/>
</dbReference>
<evidence type="ECO:0000259" key="15">
    <source>
        <dbReference type="PROSITE" id="PS52004"/>
    </source>
</evidence>
<dbReference type="SMART" id="SM00823">
    <property type="entry name" value="PKS_PP"/>
    <property type="match status" value="2"/>
</dbReference>
<dbReference type="GO" id="GO:0004312">
    <property type="term" value="F:fatty acid synthase activity"/>
    <property type="evidence" value="ECO:0007669"/>
    <property type="project" value="TreeGrafter"/>
</dbReference>
<comment type="cofactor">
    <cofactor evidence="1">
        <name>pantetheine 4'-phosphate</name>
        <dbReference type="ChEBI" id="CHEBI:47942"/>
    </cofactor>
</comment>
<dbReference type="PROSITE" id="PS00012">
    <property type="entry name" value="PHOSPHOPANTETHEINE"/>
    <property type="match status" value="2"/>
</dbReference>
<dbReference type="Pfam" id="PF02801">
    <property type="entry name" value="Ketoacyl-synt_C"/>
    <property type="match status" value="2"/>
</dbReference>
<dbReference type="InterPro" id="IPR016035">
    <property type="entry name" value="Acyl_Trfase/lysoPLipase"/>
</dbReference>
<dbReference type="PROSITE" id="PS00606">
    <property type="entry name" value="KS3_1"/>
    <property type="match status" value="2"/>
</dbReference>
<evidence type="ECO:0000256" key="6">
    <source>
        <dbReference type="ARBA" id="ARBA00023194"/>
    </source>
</evidence>
<dbReference type="InterPro" id="IPR015083">
    <property type="entry name" value="NorB/c/GfsB-D-like_docking"/>
</dbReference>
<dbReference type="GO" id="GO:0004315">
    <property type="term" value="F:3-oxoacyl-[acyl-carrier-protein] synthase activity"/>
    <property type="evidence" value="ECO:0007669"/>
    <property type="project" value="InterPro"/>
</dbReference>
<reference evidence="16 17" key="1">
    <citation type="submission" date="2015-07" db="EMBL/GenBank/DDBJ databases">
        <title>Genome sequencing of Kibdelosporangium phytohabitans.</title>
        <authorList>
            <person name="Qin S."/>
            <person name="Xing K."/>
        </authorList>
    </citation>
    <scope>NUCLEOTIDE SEQUENCE [LARGE SCALE GENOMIC DNA]</scope>
    <source>
        <strain evidence="16 17">KLBMP1111</strain>
    </source>
</reference>
<evidence type="ECO:0000256" key="11">
    <source>
        <dbReference type="ARBA" id="ARBA00060622"/>
    </source>
</evidence>
<dbReference type="InterPro" id="IPR001227">
    <property type="entry name" value="Ac_transferase_dom_sf"/>
</dbReference>
<dbReference type="SUPFAM" id="SSF55048">
    <property type="entry name" value="Probable ACP-binding domain of malonyl-CoA ACP transacylase"/>
    <property type="match status" value="2"/>
</dbReference>
<dbReference type="Pfam" id="PF08659">
    <property type="entry name" value="KR"/>
    <property type="match status" value="2"/>
</dbReference>
<evidence type="ECO:0000256" key="3">
    <source>
        <dbReference type="ARBA" id="ARBA00022553"/>
    </source>
</evidence>
<keyword evidence="6" id="KW-0045">Antibiotic biosynthesis</keyword>
<evidence type="ECO:0000259" key="14">
    <source>
        <dbReference type="PROSITE" id="PS50075"/>
    </source>
</evidence>
<keyword evidence="7" id="KW-0511">Multifunctional enzyme</keyword>
<dbReference type="Pfam" id="PF00550">
    <property type="entry name" value="PP-binding"/>
    <property type="match status" value="2"/>
</dbReference>
<dbReference type="Gene3D" id="3.40.47.10">
    <property type="match status" value="2"/>
</dbReference>
<dbReference type="SMART" id="SM01294">
    <property type="entry name" value="PKS_PP_betabranch"/>
    <property type="match status" value="1"/>
</dbReference>
<dbReference type="InterPro" id="IPR050091">
    <property type="entry name" value="PKS_NRPS_Biosynth_Enz"/>
</dbReference>
<dbReference type="InterPro" id="IPR006162">
    <property type="entry name" value="Ppantetheine_attach_site"/>
</dbReference>
<dbReference type="Pfam" id="PF08990">
    <property type="entry name" value="Docking"/>
    <property type="match status" value="1"/>
</dbReference>
<dbReference type="InterPro" id="IPR020806">
    <property type="entry name" value="PKS_PP-bd"/>
</dbReference>
<sequence>MSTEQNQYVEALRSSLKEVDRLRRANQQLVDAATEPIAIVGIGCRFPGGVSAPEQLWQLVSDGVDAVSGFPTDRGWDVTGGFARRGGFLHDAPRFDAEFFGISPREALAMDPQQRLMLEVCWEALERSGIDPSSLAGSRTGVFAGCSSQDYVVGLGGIPDEVEGHLMTGNSTAVISGRVAYTLGLEGPAVTLDTACSSSLVAIHLAVDSLRRGECTLALAGGVTVLSTPGVFTELSRQGGLAPDGRIKAFAAAADGTAWGEGAGILVLQRLSDAVRSGRDILAVVRGSAVNQDGASNGLSAPNGPSQQRVISQALRNSGLTAVDVDAVEAHGTGTKLGDPIEAQALLATYGQGRVRPLLLGSVKSNLGHTQAAAGVAGVIKMVMAMRHGVLPRTLHVDEPTSHVDWSAGSVQLVTERVVWPEVGRPRRAGVSSFGISGTNAHVIVEQAPTPSEPTVDEPVEGSVPWLLSARTREALLAQADRLLGHLATVAEPAVADVAHSLLTTRATHPHRVVVQGTDLAQLTAGLVALRDGAGADNVVSGTAMGTDGPVFVFPGQGGQWVRMGLELAESFPVFARRLDECGEALTAWVDWSLADVLGDETMLSRVDVVQPALWAVMVSLAHLWRSLGVEPAAVVGHSQGEIAAACAAGALSLADGARIVAVRSKQLRALSGGGMVSVMLPVRQVEDLVRQWDGRVSVAAVNSPVSAVVSGDADALTELVALCDAQGTRARRVDVDYASHSGRVEQIRDELVSALRGVEPRAADVPFYSTVTGDWLDGDELDAEYWYRNLREPVRFEEAVRGLLTSGHHVFVEASPHPVLTVGVQQTAEAVDVEVAVTGSLRRDDGGRDRMLTSMAHLHVRGVAVAWDEVVPKGRLTALPTYPFQHQRFWLADSARRTGVAAGGQGLVYRVDWRPLAMSAAELTGQWLLAVPAGDGVWPGRLAGFGDATVVVELADTRREVVAEQLRTVIADHPTGFAGVLTAMDTNGVVPLLQALGDAGIAAPLWCLTEGGVTIDGGAVDPTAAQLWGLGRVAAVEFPDRWGGLVDVSAEWTPEIAERLTSVLAGAGGEDQIALRESGAMVRRLVRLDPDRAGVNDPWQPTGTVLVACADVAMAQQVTDWAEGLGADHVVVADPADRAGLAELLGRLAEQGTPVTTAFYGAPGAELAALEGLDATDIAEVVAHAVTGAAVLDGLLDSESAQLVLFSSVTGVWGSAEHAAFSAANAHLEALAAQRRSRGLRATAVAWGLWDLGDAMRLPDGATAEQVLGHGVNLLHPAVGLRALRDVLGGTENSVVVADIDWPRFTDVYTALRPSPLFEDLRGTGEDTRPADEGDPVRQRFAAMPESERRRALLEIVRTESAAVLRYSGADGVRPDRPLKELGLDSLTAVELRNRLGAATGLRLPTTVVFDHPTARALVDHLLALMGPDSADETGRSQVAAVDTDDPIVIVSMACRYPGGVRSPEDLWQVVSEGRDVVSAFPTDRGWDLDGLFAPGSPVTSHTRDGGFLYDAADFDAAFFGINPREALAMDPQQRLLLETSWEAVERAGIDPLSLAGEQVGVFVGSNVQDYAAGLIDAGGETAGYVGTGHTASVMSGRIAYALGLEGPAVTVDTACSSSLVALHLAAQALRSGECSLALAGGVAVMSSPTMFIEFSQQRGLAADGRCKAFAAAADGTGMSEGVGMLLVERLSDARRRGHDVLAVVRGSAVNSDGASNGLTAPNGMSQQRVIRRALASAGLAPADVDAVEGHGTGTVLGDPIEAQALIAAYGQDRDRPLWLGSLKSNMGHAQGAAGVAGVMKMVLAMRHGVLPRTLHVDERTPHVDWATGDVRLLTQPVDWPEHGRPRRAGVSSFGISGTNAHVVLEQPPAADQADPVARPAPAPVVPWVLSGRDAKALRAQARSLLDRVVAQPGADAVDVGFSLATTRSAFEHRAVVLGGDRAELVRNLTAFTGGDALSAVTGTVSAAPGFAMLFSGQGSQRLGMGRQLMAYPAFASAFGAATALLDEGLGSSVRDVIWGDDPEAVDRTMFAQAGLFAVEVALFRLVESWGLEPDVLVGHSIGEVAAVHAAGVLSLQDAARLVVARGQLMQALPSGGAMVAVTAPLARVEEELAGRADVGIAAVNAPTRVVISGAHAAVSDVAESLAGEGFQTRRLRVSHAFHSSMMEPMQARFATALSGLRFAEPRIPLVSTVLGASSEDMRSVGYWVRQVREPVRFGDAVRRLVDRDVRRFVEIGPGSALTTLAQDCLSGEETGVFVPTLRRDTDETQSVTEAIARLHVSGVSPRWAAYFEGARRVDLPTYAFQRERFWVNASRAAPADQPAADRRQYRVDWTPFDAGPRDLEGTWLVVAPWGAQEWASALADRMAARGADVVDLVIEDDAVSRQAMAGRIAARVAPDSVAAVVSLLGMRERSHPDHSAVAVGLSATTALVQAMADLDVPGRVWSVTSGAVSTPGQTQPLRPRQAQVWGLGRVAAMEHPQSWGGLIDVPAAATAGLADRVIAVVTGPEDQVAVREQGLFARRLRRTTGKPARTGWDPAGSSVLITGGTGALGMRVAHWLADRGVRKVVLVGRREPEAARLAELDGVDAVAVSCDVSDRDQVTKLLDLHPVDAVVHAAGVVADGLLETMDPARLQEVLAAKATGADHLDELTRGRELSAFVVFSSIAGVLGTRGQANYAAANAHLDALVLRRRAEGLAGTSISWGAWAGAGMAGHLLGDDTEEQLHRRGLRALDPRVAIAVLEEAVDRDEGCLTVADIDWERFGPLFTLGRPSPLLDDLPEARGRLSDEDGLMAGSDLVRDLERTPDAERRQVLVDVVRRHAVAVLGHRDISVAGPEKPFKDLGFDSMTAVELRNSLAAATGLKLSATLLFDWPTPVALAEQLRTQLFGAVREDDVLGEVDRLGVRLAAIDVAGPQRARITARLRELVVQWSAGGSGGSAAESLGEASDDEMFDFLKNEFGIS</sequence>
<dbReference type="GO" id="GO:0006633">
    <property type="term" value="P:fatty acid biosynthetic process"/>
    <property type="evidence" value="ECO:0007669"/>
    <property type="project" value="InterPro"/>
</dbReference>
<dbReference type="InterPro" id="IPR032821">
    <property type="entry name" value="PKS_assoc"/>
</dbReference>
<evidence type="ECO:0000256" key="8">
    <source>
        <dbReference type="ARBA" id="ARBA00023315"/>
    </source>
</evidence>
<dbReference type="PROSITE" id="PS50075">
    <property type="entry name" value="CARRIER"/>
    <property type="match status" value="2"/>
</dbReference>
<dbReference type="Gene3D" id="3.40.50.720">
    <property type="entry name" value="NAD(P)-binding Rossmann-like Domain"/>
    <property type="match status" value="2"/>
</dbReference>
<dbReference type="FunFam" id="3.40.366.10:FF:000002">
    <property type="entry name" value="Probable polyketide synthase 2"/>
    <property type="match status" value="2"/>
</dbReference>
<dbReference type="Pfam" id="PF16197">
    <property type="entry name" value="KAsynt_C_assoc"/>
    <property type="match status" value="2"/>
</dbReference>